<dbReference type="InterPro" id="IPR046373">
    <property type="entry name" value="Acyl-CoA_Oxase/DH_mid-dom_sf"/>
</dbReference>
<dbReference type="GO" id="GO:0003995">
    <property type="term" value="F:acyl-CoA dehydrogenase activity"/>
    <property type="evidence" value="ECO:0007669"/>
    <property type="project" value="TreeGrafter"/>
</dbReference>
<name>F8JJJ9_STREN</name>
<dbReference type="PANTHER" id="PTHR43884">
    <property type="entry name" value="ACYL-COA DEHYDROGENASE"/>
    <property type="match status" value="1"/>
</dbReference>
<proteinExistence type="predicted"/>
<dbReference type="KEGG" id="scy:SCATT_p04730"/>
<dbReference type="Gene3D" id="2.40.110.10">
    <property type="entry name" value="Butyryl-CoA Dehydrogenase, subunit A, domain 2"/>
    <property type="match status" value="1"/>
</dbReference>
<dbReference type="EMBL" id="CP003229">
    <property type="protein sequence ID" value="AEW98666.1"/>
    <property type="molecule type" value="Genomic_DNA"/>
</dbReference>
<keyword evidence="3" id="KW-0614">Plasmid</keyword>
<evidence type="ECO:0000313" key="3">
    <source>
        <dbReference type="EMBL" id="AEW98666.1"/>
    </source>
</evidence>
<dbReference type="PANTHER" id="PTHR43884:SF12">
    <property type="entry name" value="ISOVALERYL-COA DEHYDROGENASE, MITOCHONDRIAL-RELATED"/>
    <property type="match status" value="1"/>
</dbReference>
<dbReference type="HOGENOM" id="CLU_022921_0_0_11"/>
<geneLocation type="plasmid" evidence="3 4">
    <name>pSCATT</name>
</geneLocation>
<accession>G8XGA8</accession>
<evidence type="ECO:0000313" key="4">
    <source>
        <dbReference type="Proteomes" id="UP000007842"/>
    </source>
</evidence>
<dbReference type="InterPro" id="IPR036250">
    <property type="entry name" value="AcylCo_DH-like_C"/>
</dbReference>
<protein>
    <submittedName>
        <fullName evidence="3">Acyl-CoA dehydrogenase</fullName>
    </submittedName>
</protein>
<dbReference type="RefSeq" id="WP_014151701.1">
    <property type="nucleotide sequence ID" value="NC_016113.1"/>
</dbReference>
<dbReference type="CDD" id="cd00567">
    <property type="entry name" value="ACAD"/>
    <property type="match status" value="1"/>
</dbReference>
<dbReference type="SUPFAM" id="SSF56645">
    <property type="entry name" value="Acyl-CoA dehydrogenase NM domain-like"/>
    <property type="match status" value="1"/>
</dbReference>
<dbReference type="InterPro" id="IPR009100">
    <property type="entry name" value="AcylCoA_DH/oxidase_NM_dom_sf"/>
</dbReference>
<feature type="domain" description="Acyl-CoA oxidase/dehydrogenase middle" evidence="2">
    <location>
        <begin position="108"/>
        <end position="204"/>
    </location>
</feature>
<sequence length="527" mass="56054">MSAVTGLRARFAHPLALALDERDAFPERACRDLEEWGMHHYYVPAHLGGRLTSCPEFLGLIRVVAAHDLTVAIAHCKTFLGAVATWVAGTPEQSRWLAGQILAGTPVALGLTERGHGSDLLAGETTARPVPGGYRLDGEKWLINNATRAPLMSVLARTVPDGGPRGFDVLLADRRTMAEGDYRLLPKEYTHGIRGADISGIRFRGAFVPDHHRVGPPGSGLETVLKGLFLTRILCTALSLGAAEHALRIAARREAHTAARRRILADAYADLLGAEVLALLGARAIHLLPGELSLLSAAVKYTVPTWVNEALDALARYLGPDAGDPMFRKVRRDAALVGLFDGSTVVNLAAIANQFAVLAGGRRGARPLPEALADVRSAPPPGWDAQRITLLSPRGLSLLNGLPDRVALLPPGDCALLGRRLAALTAVVRAGLTPPGPRPSAAHFDAAARLACCVAGAAAIEVWLANRRHATGPLWHQGTWLAAVLTRVLTRLGERPSGDPGRDRLLCTVVAERVRAGAPLSLVEDPR</sequence>
<dbReference type="SUPFAM" id="SSF47203">
    <property type="entry name" value="Acyl-CoA dehydrogenase C-terminal domain-like"/>
    <property type="match status" value="1"/>
</dbReference>
<dbReference type="InterPro" id="IPR006091">
    <property type="entry name" value="Acyl-CoA_Oxase/DH_mid-dom"/>
</dbReference>
<dbReference type="PATRIC" id="fig|1003195.11.peg.1212"/>
<dbReference type="Gene3D" id="1.20.140.10">
    <property type="entry name" value="Butyryl-CoA Dehydrogenase, subunit A, domain 3"/>
    <property type="match status" value="1"/>
</dbReference>
<dbReference type="InterPro" id="IPR037069">
    <property type="entry name" value="AcylCoA_DH/ox_N_sf"/>
</dbReference>
<dbReference type="OrthoDB" id="3666321at2"/>
<accession>F8JJJ9</accession>
<dbReference type="Proteomes" id="UP000007842">
    <property type="component" value="Plasmid pSCATT"/>
</dbReference>
<evidence type="ECO:0000259" key="2">
    <source>
        <dbReference type="Pfam" id="PF02770"/>
    </source>
</evidence>
<keyword evidence="1" id="KW-0285">Flavoprotein</keyword>
<dbReference type="KEGG" id="sct:SCAT_p1252"/>
<dbReference type="AlphaFoldDB" id="F8JJJ9"/>
<dbReference type="Pfam" id="PF02770">
    <property type="entry name" value="Acyl-CoA_dh_M"/>
    <property type="match status" value="1"/>
</dbReference>
<keyword evidence="4" id="KW-1185">Reference proteome</keyword>
<evidence type="ECO:0000256" key="1">
    <source>
        <dbReference type="ARBA" id="ARBA00022630"/>
    </source>
</evidence>
<organism evidence="3 4">
    <name type="scientific">Streptantibioticus cattleyicolor (strain ATCC 35852 / DSM 46488 / JCM 4925 / NBRC 14057 / NRRL 8057)</name>
    <name type="common">Streptomyces cattleya</name>
    <dbReference type="NCBI Taxonomy" id="1003195"/>
    <lineage>
        <taxon>Bacteria</taxon>
        <taxon>Bacillati</taxon>
        <taxon>Actinomycetota</taxon>
        <taxon>Actinomycetes</taxon>
        <taxon>Kitasatosporales</taxon>
        <taxon>Streptomycetaceae</taxon>
        <taxon>Streptantibioticus</taxon>
    </lineage>
</organism>
<reference evidence="4" key="1">
    <citation type="submission" date="2011-12" db="EMBL/GenBank/DDBJ databases">
        <title>Complete genome sequence of Streptomyces cattleya strain DSM 46488.</title>
        <authorList>
            <person name="Ou H.-Y."/>
            <person name="Li P."/>
            <person name="Zhao C."/>
            <person name="O'Hagan D."/>
            <person name="Deng Z."/>
        </authorList>
    </citation>
    <scope>NUCLEOTIDE SEQUENCE [LARGE SCALE GENOMIC DNA]</scope>
    <source>
        <strain evidence="4">ATCC 35852 / DSM 46488 / JCM 4925 / NBRC 14057 / NRRL 8057</strain>
        <plasmid evidence="4">Plasmid pSCATT</plasmid>
    </source>
</reference>
<dbReference type="GO" id="GO:0050660">
    <property type="term" value="F:flavin adenine dinucleotide binding"/>
    <property type="evidence" value="ECO:0007669"/>
    <property type="project" value="InterPro"/>
</dbReference>
<dbReference type="Gene3D" id="1.10.540.10">
    <property type="entry name" value="Acyl-CoA dehydrogenase/oxidase, N-terminal domain"/>
    <property type="match status" value="1"/>
</dbReference>
<gene>
    <name evidence="3" type="ordered locus">SCATT_p04730</name>
</gene>